<dbReference type="Gene3D" id="2.10.60.10">
    <property type="entry name" value="CD59"/>
    <property type="match status" value="1"/>
</dbReference>
<dbReference type="GO" id="GO:0004675">
    <property type="term" value="F:transmembrane receptor protein serine/threonine kinase activity"/>
    <property type="evidence" value="ECO:0007669"/>
    <property type="project" value="InterPro"/>
</dbReference>
<dbReference type="InterPro" id="IPR011009">
    <property type="entry name" value="Kinase-like_dom_sf"/>
</dbReference>
<protein>
    <recommendedName>
        <fullName evidence="14">Activin types I and II receptor domain-containing protein</fullName>
    </recommendedName>
</protein>
<evidence type="ECO:0000256" key="1">
    <source>
        <dbReference type="ARBA" id="ARBA00004479"/>
    </source>
</evidence>
<evidence type="ECO:0000256" key="8">
    <source>
        <dbReference type="ARBA" id="ARBA00022840"/>
    </source>
</evidence>
<keyword evidence="3" id="KW-0808">Transferase</keyword>
<dbReference type="SUPFAM" id="SSF57302">
    <property type="entry name" value="Snake toxin-like"/>
    <property type="match status" value="1"/>
</dbReference>
<dbReference type="Proteomes" id="UP000015102">
    <property type="component" value="Unassembled WGS sequence"/>
</dbReference>
<evidence type="ECO:0000256" key="5">
    <source>
        <dbReference type="ARBA" id="ARBA00022729"/>
    </source>
</evidence>
<dbReference type="GO" id="GO:0070724">
    <property type="term" value="C:BMP receptor complex"/>
    <property type="evidence" value="ECO:0007669"/>
    <property type="project" value="TreeGrafter"/>
</dbReference>
<sequence length="353" mass="40853">MANKKILFLFLIYLTKCIFAEEMSPEALVADMEPNDDILQNQSQNQNQQQQQIPYHNKEIASQNSIFQKRYKCYSCDSPCKNATQHAHRCTNALQCWKSRTRDIYGQELVSRGCTTSSDVLPFCSRRNDGQRKRHTSGQYHIDCCHGDYCNDGDFPDLPMAPDPNNDIEKRASPEHDSKFNYTVLITSFALIICITIAALYFFRRKHRKRLLATRSKQDPETYYASDDLIRATSAGDTLRRADIYALGLIFWEVCRRTTSCGIAEEYKIPYYDVVPSDPSFEDMKKVVCHDNYRPSIPNRWIVSDPLLGGMAKLMKECWHQNPSVRLPILRIKKSIQKLADSDKFQLKFDENV</sequence>
<dbReference type="InterPro" id="IPR000472">
    <property type="entry name" value="Activin_recp"/>
</dbReference>
<evidence type="ECO:0000259" key="14">
    <source>
        <dbReference type="Pfam" id="PF01064"/>
    </source>
</evidence>
<dbReference type="EMBL" id="CAQQ02141056">
    <property type="status" value="NOT_ANNOTATED_CDS"/>
    <property type="molecule type" value="Genomic_DNA"/>
</dbReference>
<keyword evidence="5 13" id="KW-0732">Signal</keyword>
<feature type="signal peptide" evidence="13">
    <location>
        <begin position="1"/>
        <end position="20"/>
    </location>
</feature>
<keyword evidence="11" id="KW-0675">Receptor</keyword>
<feature type="transmembrane region" description="Helical" evidence="12">
    <location>
        <begin position="180"/>
        <end position="203"/>
    </location>
</feature>
<keyword evidence="8" id="KW-0067">ATP-binding</keyword>
<dbReference type="EnsemblMetazoa" id="MESCA004996-RA">
    <property type="protein sequence ID" value="MESCA004996-PA"/>
    <property type="gene ID" value="MESCA004996"/>
</dbReference>
<evidence type="ECO:0000256" key="9">
    <source>
        <dbReference type="ARBA" id="ARBA00022989"/>
    </source>
</evidence>
<feature type="domain" description="Activin types I and II receptor" evidence="14">
    <location>
        <begin position="71"/>
        <end position="152"/>
    </location>
</feature>
<comment type="subcellular location">
    <subcellularLocation>
        <location evidence="1">Membrane</location>
        <topology evidence="1">Single-pass type I membrane protein</topology>
    </subcellularLocation>
</comment>
<dbReference type="OMA" id="HIDCCHG"/>
<keyword evidence="10 12" id="KW-0472">Membrane</keyword>
<evidence type="ECO:0000256" key="2">
    <source>
        <dbReference type="ARBA" id="ARBA00022527"/>
    </source>
</evidence>
<dbReference type="AlphaFoldDB" id="T1GN54"/>
<keyword evidence="2" id="KW-0723">Serine/threonine-protein kinase</keyword>
<dbReference type="GO" id="GO:0071363">
    <property type="term" value="P:cellular response to growth factor stimulus"/>
    <property type="evidence" value="ECO:0007669"/>
    <property type="project" value="TreeGrafter"/>
</dbReference>
<keyword evidence="7" id="KW-0418">Kinase</keyword>
<dbReference type="PANTHER" id="PTHR23255">
    <property type="entry name" value="TRANSFORMING GROWTH FACTOR-BETA RECEPTOR TYPE I AND II"/>
    <property type="match status" value="1"/>
</dbReference>
<dbReference type="Gene3D" id="1.10.510.10">
    <property type="entry name" value="Transferase(Phosphotransferase) domain 1"/>
    <property type="match status" value="1"/>
</dbReference>
<dbReference type="STRING" id="36166.T1GN54"/>
<evidence type="ECO:0000313" key="15">
    <source>
        <dbReference type="EnsemblMetazoa" id="MESCA004996-PA"/>
    </source>
</evidence>
<dbReference type="CDD" id="cd23600">
    <property type="entry name" value="TFP_LU_ECD_Sax"/>
    <property type="match status" value="1"/>
</dbReference>
<dbReference type="HOGENOM" id="CLU_785939_0_0_1"/>
<dbReference type="SUPFAM" id="SSF56112">
    <property type="entry name" value="Protein kinase-like (PK-like)"/>
    <property type="match status" value="1"/>
</dbReference>
<keyword evidence="16" id="KW-1185">Reference proteome</keyword>
<dbReference type="GO" id="GO:0005524">
    <property type="term" value="F:ATP binding"/>
    <property type="evidence" value="ECO:0007669"/>
    <property type="project" value="UniProtKB-KW"/>
</dbReference>
<reference evidence="15" key="2">
    <citation type="submission" date="2015-06" db="UniProtKB">
        <authorList>
            <consortium name="EnsemblMetazoa"/>
        </authorList>
    </citation>
    <scope>IDENTIFICATION</scope>
</reference>
<evidence type="ECO:0000256" key="13">
    <source>
        <dbReference type="SAM" id="SignalP"/>
    </source>
</evidence>
<evidence type="ECO:0000256" key="10">
    <source>
        <dbReference type="ARBA" id="ARBA00023136"/>
    </source>
</evidence>
<keyword evidence="6" id="KW-0547">Nucleotide-binding</keyword>
<feature type="chain" id="PRO_5004588418" description="Activin types I and II receptor domain-containing protein" evidence="13">
    <location>
        <begin position="21"/>
        <end position="353"/>
    </location>
</feature>
<name>T1GN54_MEGSC</name>
<evidence type="ECO:0000313" key="16">
    <source>
        <dbReference type="Proteomes" id="UP000015102"/>
    </source>
</evidence>
<dbReference type="InterPro" id="IPR000333">
    <property type="entry name" value="TGFB_receptor"/>
</dbReference>
<evidence type="ECO:0000256" key="3">
    <source>
        <dbReference type="ARBA" id="ARBA00022679"/>
    </source>
</evidence>
<evidence type="ECO:0000256" key="12">
    <source>
        <dbReference type="SAM" id="Phobius"/>
    </source>
</evidence>
<evidence type="ECO:0000256" key="6">
    <source>
        <dbReference type="ARBA" id="ARBA00022741"/>
    </source>
</evidence>
<evidence type="ECO:0000256" key="4">
    <source>
        <dbReference type="ARBA" id="ARBA00022692"/>
    </source>
</evidence>
<reference evidence="16" key="1">
    <citation type="submission" date="2013-02" db="EMBL/GenBank/DDBJ databases">
        <authorList>
            <person name="Hughes D."/>
        </authorList>
    </citation>
    <scope>NUCLEOTIDE SEQUENCE</scope>
    <source>
        <strain>Durham</strain>
        <strain evidence="16">NC isolate 2 -- Noor lab</strain>
    </source>
</reference>
<proteinExistence type="predicted"/>
<dbReference type="InterPro" id="IPR045860">
    <property type="entry name" value="Snake_toxin-like_sf"/>
</dbReference>
<dbReference type="Pfam" id="PF01064">
    <property type="entry name" value="Activin_recp"/>
    <property type="match status" value="1"/>
</dbReference>
<keyword evidence="4 12" id="KW-0812">Transmembrane</keyword>
<dbReference type="PANTHER" id="PTHR23255:SF72">
    <property type="entry name" value="RECEPTOR PROTEIN SERINE_THREONINE KINASE"/>
    <property type="match status" value="1"/>
</dbReference>
<accession>T1GN54</accession>
<keyword evidence="9 12" id="KW-1133">Transmembrane helix</keyword>
<organism evidence="15 16">
    <name type="scientific">Megaselia scalaris</name>
    <name type="common">Humpbacked fly</name>
    <name type="synonym">Phora scalaris</name>
    <dbReference type="NCBI Taxonomy" id="36166"/>
    <lineage>
        <taxon>Eukaryota</taxon>
        <taxon>Metazoa</taxon>
        <taxon>Ecdysozoa</taxon>
        <taxon>Arthropoda</taxon>
        <taxon>Hexapoda</taxon>
        <taxon>Insecta</taxon>
        <taxon>Pterygota</taxon>
        <taxon>Neoptera</taxon>
        <taxon>Endopterygota</taxon>
        <taxon>Diptera</taxon>
        <taxon>Brachycera</taxon>
        <taxon>Muscomorpha</taxon>
        <taxon>Platypezoidea</taxon>
        <taxon>Phoridae</taxon>
        <taxon>Megaseliini</taxon>
        <taxon>Megaselia</taxon>
    </lineage>
</organism>
<evidence type="ECO:0000256" key="11">
    <source>
        <dbReference type="ARBA" id="ARBA00023170"/>
    </source>
</evidence>
<evidence type="ECO:0000256" key="7">
    <source>
        <dbReference type="ARBA" id="ARBA00022777"/>
    </source>
</evidence>